<name>A0A085WVY9_9BACT</name>
<accession>A0A085WVY9</accession>
<sequence length="54" mass="5762">MDLGANLFHEELLKRGSSNQRPVIYPVPLDSCKPGKARISGEPLAVVCAPVIAC</sequence>
<evidence type="ECO:0000313" key="2">
    <source>
        <dbReference type="Proteomes" id="UP000028725"/>
    </source>
</evidence>
<dbReference type="AlphaFoldDB" id="A0A085WVY9"/>
<protein>
    <submittedName>
        <fullName evidence="1">Uncharacterized protein</fullName>
    </submittedName>
</protein>
<evidence type="ECO:0000313" key="1">
    <source>
        <dbReference type="EMBL" id="KFE71852.1"/>
    </source>
</evidence>
<dbReference type="STRING" id="394096.DB31_0113"/>
<organism evidence="1 2">
    <name type="scientific">Hyalangium minutum</name>
    <dbReference type="NCBI Taxonomy" id="394096"/>
    <lineage>
        <taxon>Bacteria</taxon>
        <taxon>Pseudomonadati</taxon>
        <taxon>Myxococcota</taxon>
        <taxon>Myxococcia</taxon>
        <taxon>Myxococcales</taxon>
        <taxon>Cystobacterineae</taxon>
        <taxon>Archangiaceae</taxon>
        <taxon>Hyalangium</taxon>
    </lineage>
</organism>
<gene>
    <name evidence="1" type="ORF">DB31_0113</name>
</gene>
<dbReference type="EMBL" id="JMCB01000001">
    <property type="protein sequence ID" value="KFE71852.1"/>
    <property type="molecule type" value="Genomic_DNA"/>
</dbReference>
<proteinExistence type="predicted"/>
<keyword evidence="2" id="KW-1185">Reference proteome</keyword>
<dbReference type="Proteomes" id="UP000028725">
    <property type="component" value="Unassembled WGS sequence"/>
</dbReference>
<comment type="caution">
    <text evidence="1">The sequence shown here is derived from an EMBL/GenBank/DDBJ whole genome shotgun (WGS) entry which is preliminary data.</text>
</comment>
<reference evidence="1 2" key="1">
    <citation type="submission" date="2014-04" db="EMBL/GenBank/DDBJ databases">
        <title>Genome assembly of Hyalangium minutum DSM 14724.</title>
        <authorList>
            <person name="Sharma G."/>
            <person name="Subramanian S."/>
        </authorList>
    </citation>
    <scope>NUCLEOTIDE SEQUENCE [LARGE SCALE GENOMIC DNA]</scope>
    <source>
        <strain evidence="1 2">DSM 14724</strain>
    </source>
</reference>